<proteinExistence type="predicted"/>
<dbReference type="EMBL" id="ADGK01000108">
    <property type="protein sequence ID" value="EFE23233.1"/>
    <property type="molecule type" value="Genomic_DNA"/>
</dbReference>
<accession>D4F4R5</accession>
<evidence type="ECO:0000313" key="2">
    <source>
        <dbReference type="Proteomes" id="UP000003692"/>
    </source>
</evidence>
<sequence length="44" mass="4851">MIGAVSYNIFFSPADTFGLFYPVSRERQEGDRMGGKLVKMCGAC</sequence>
<protein>
    <submittedName>
        <fullName evidence="1">Uncharacterized protein</fullName>
    </submittedName>
</protein>
<comment type="caution">
    <text evidence="1">The sequence shown here is derived from an EMBL/GenBank/DDBJ whole genome shotgun (WGS) entry which is preliminary data.</text>
</comment>
<dbReference type="Proteomes" id="UP000003692">
    <property type="component" value="Unassembled WGS sequence"/>
</dbReference>
<name>D4F4R5_EDWTA</name>
<dbReference type="HOGENOM" id="CLU_3215542_0_0_6"/>
<reference evidence="1 2" key="1">
    <citation type="submission" date="2010-02" db="EMBL/GenBank/DDBJ databases">
        <authorList>
            <person name="Weinstock G."/>
            <person name="Sodergren E."/>
            <person name="Clifton S."/>
            <person name="Fulton L."/>
            <person name="Fulton B."/>
            <person name="Courtney L."/>
            <person name="Fronick C."/>
            <person name="Harrison M."/>
            <person name="Strong C."/>
            <person name="Farmer C."/>
            <person name="Delahaunty K."/>
            <person name="Markovic C."/>
            <person name="Hall O."/>
            <person name="Minx P."/>
            <person name="Tomlinson C."/>
            <person name="Mitreva M."/>
            <person name="Nelson J."/>
            <person name="Hou S."/>
            <person name="Wollam A."/>
            <person name="Pepin K.H."/>
            <person name="Johnson M."/>
            <person name="Bhonagiri V."/>
            <person name="Zhang X."/>
            <person name="Suruliraj S."/>
            <person name="Warren W."/>
            <person name="Chinwalla A."/>
            <person name="Mardis E.R."/>
            <person name="Wilson R.K."/>
        </authorList>
    </citation>
    <scope>NUCLEOTIDE SEQUENCE [LARGE SCALE GENOMIC DNA]</scope>
    <source>
        <strain evidence="1 2">ATCC 23685</strain>
    </source>
</reference>
<gene>
    <name evidence="1" type="ORF">EDWATA_01737</name>
</gene>
<evidence type="ECO:0000313" key="1">
    <source>
        <dbReference type="EMBL" id="EFE23233.1"/>
    </source>
</evidence>
<dbReference type="AlphaFoldDB" id="D4F4R5"/>
<organism evidence="1 2">
    <name type="scientific">Edwardsiella tarda ATCC 23685</name>
    <dbReference type="NCBI Taxonomy" id="500638"/>
    <lineage>
        <taxon>Bacteria</taxon>
        <taxon>Pseudomonadati</taxon>
        <taxon>Pseudomonadota</taxon>
        <taxon>Gammaproteobacteria</taxon>
        <taxon>Enterobacterales</taxon>
        <taxon>Hafniaceae</taxon>
        <taxon>Edwardsiella</taxon>
    </lineage>
</organism>